<feature type="region of interest" description="Disordered" evidence="7">
    <location>
        <begin position="1424"/>
        <end position="1444"/>
    </location>
</feature>
<keyword evidence="3" id="KW-0064">Aspartyl protease</keyword>
<dbReference type="InterPro" id="IPR036397">
    <property type="entry name" value="RNaseH_sf"/>
</dbReference>
<keyword evidence="6" id="KW-0175">Coiled coil</keyword>
<dbReference type="InterPro" id="IPR025724">
    <property type="entry name" value="GAG-pre-integrase_dom"/>
</dbReference>
<protein>
    <submittedName>
        <fullName evidence="10">Ribonuclease H-like domain-containing protein</fullName>
    </submittedName>
</protein>
<feature type="region of interest" description="Disordered" evidence="7">
    <location>
        <begin position="55"/>
        <end position="75"/>
    </location>
</feature>
<dbReference type="Pfam" id="PF00098">
    <property type="entry name" value="zf-CCHC"/>
    <property type="match status" value="1"/>
</dbReference>
<keyword evidence="1" id="KW-0645">Protease</keyword>
<name>A0ABQ4WLV7_9ASTR</name>
<dbReference type="Pfam" id="PF14223">
    <property type="entry name" value="Retrotran_gag_2"/>
    <property type="match status" value="1"/>
</dbReference>
<evidence type="ECO:0000256" key="7">
    <source>
        <dbReference type="SAM" id="MobiDB-lite"/>
    </source>
</evidence>
<dbReference type="InterPro" id="IPR001584">
    <property type="entry name" value="Integrase_cat-core"/>
</dbReference>
<dbReference type="PROSITE" id="PS50994">
    <property type="entry name" value="INTEGRASE"/>
    <property type="match status" value="1"/>
</dbReference>
<feature type="compositionally biased region" description="Polar residues" evidence="7">
    <location>
        <begin position="57"/>
        <end position="68"/>
    </location>
</feature>
<keyword evidence="2" id="KW-0479">Metal-binding</keyword>
<dbReference type="Gene3D" id="4.10.60.10">
    <property type="entry name" value="Zinc finger, CCHC-type"/>
    <property type="match status" value="1"/>
</dbReference>
<accession>A0ABQ4WLV7</accession>
<feature type="compositionally biased region" description="Basic and acidic residues" evidence="7">
    <location>
        <begin position="554"/>
        <end position="568"/>
    </location>
</feature>
<sequence>MDPYVTSTPNSTKLPILDTGKFEQWKFRIQQYLQHEHYALWEVIEFGDSYRAPAQDKSVSGEATPSSRSKGRTVAVTAEDMQKRRNDVKARTTLLLALPDEHQLRFSKYETAKELWEAILRTFGGNEATKKTKKNLLKQQYGNFKAEGSETLEQTFNRLQAIVSQLEFLDVPVEQEDLNQKFLTSLSPEWLMHTIVWRNRNDLDTMSLDDLYNHLKVYESEVQKKGGSSSQNMAFISSSNTNSGKSEVPTAQSFSTASGQVTTASTEVATATFSHDTICAYIATQQSGSQIKYEDITQIDDDDIEEMDIKWNMALLSMRADRFWKKTGKKITIQGSDVAGFDKSKVECFNCHKLGHFARECRAPRSQDRSRRESYKKEPKVEEPSHKAMMAIDGIGWDWSFMAEENEASENQALVAEEVVPTEFALMAMSSSSSDNEVYDDSYCSKSCRKNTENLTTKISKLREELFDSESDLCNYKRGLSQVEARLVEFKINESKFCEKIRVLERDLELKDYKIENLTNELEEVKKERDGIDSKLEKFVNSSKDLDQMLESQKSGKDKKGVGFDEYRAVPPPPAQVYSSPMPDLSWTGLPEFADNTVTDYTRPTPSVDVTNDVRSELDGNNLTVCEHGGTSSNAVSKPIINFVKESGCPNVIKINNIENARKPTAKYAELYRNITQSSNVVSNNFGSPIIEDWDSEDESDTESTPIESIRSTINQNRDQPRGNQRNWNNLKSQQLGKDFVMQNKACYKCGSFEHLKVNCNKNKWVNKGKNWSRVNYTQGNLTPKAILLKSGTKTIAPNRSFSTARTSLNVAQPKMKSFVKSAHSNVKRPFERKAVAKNKIWVPTVRTKNPTVGLKVPTAKPTVAAAKGNKGKAVKASARWIWKPKQISGEGSNVNGVSGKPLDNIDDKGFWDSGCSRHMTGNISYLSDYEPYDGGYVSFGYGGGKITGKGTIKTGKLEFENVHFVKELKYNLFSVSQICDNKNCVLFTDSECIVLGRDFKLEDDRHVLLRTPRQQNMYVVDLKDIVPHKNLTCLIAKASVNESMLWHRRLGHLNFKTMNKLVRNNLVIGLPSKIFENDHSCVDCLKGKQHKASCKSKLVNSTSKPLHTLHMDLFGPTSISSLNHKWYCLVVTDDFSRFTWTFFLKTKDETYRILRNFITEIENLKDLKVKIIRCDNGGEFRNKEMDDFYSRKGIKREFSNARTPQQNGVAKRRNITLIEAARTMLADAKLPSTFWAEAVNTACYVQNRVLVTKPLNKTPYELFNRRAPAIGFLRPFGCHVMILNTLDHLGKFDAKGDECFFVGYSPNSKAFLESKVIDKAGGLNWLFNIESLIKSMNYIQVVGAGTSFSNISGTKEDVKQAEKEKGSPLRFIALLNWFHEAQMITTNDAAKKSGEILIDSPQKEQEEVHTDKDVFEQVENEVNEEVPGSSGISFPTASSKDSSKLTLTPTVETAVPTVSTHVPTASENIFTIDPFEPPSTPTVETIVPTVSTPVPTVIKSRGGLRYSQPQSISNVVSSENRVEDFFGDSTHATRLNEVEANLSIMETTIQVSPTPTLKIHEDHPKNQIIGPVNTPVLTRHKSKNVLKNKKDERGIVIRNKAILVAQGHTQEEGIDCEEVFAPVARIEAIRLFLAYASYMGFTVYQMDVKSEFLYDTIDEEVYVMQPLGFQDPQFPHKVYKVVKAMYGLHQAPRAWYGTLSKYLLDNGFQRGTIDQTLFIRKHKGEFLLVQVYVDDIIFRSSNPKLCREFEALIHDKFKMSAMGELSFFLDLRSANTSVDRENPWGKDGTGKDVDLHLYRSMIRSLMYLTASRPDIMFVSKKEDRKSTTGGCQFLGRRLISWQCKKQTICGPTSQRGRMDFLQASHIRYALTVSPTVYVSHILQFWSTARIETADGETNILAKINGKQRSISESSIRRHLKLNDEEGISTLPDNELFENLSLMGYNILPNQRFSFQKG</sequence>
<dbReference type="Pfam" id="PF00665">
    <property type="entry name" value="rve"/>
    <property type="match status" value="1"/>
</dbReference>
<evidence type="ECO:0000256" key="1">
    <source>
        <dbReference type="ARBA" id="ARBA00022670"/>
    </source>
</evidence>
<dbReference type="Gene3D" id="3.30.420.10">
    <property type="entry name" value="Ribonuclease H-like superfamily/Ribonuclease H"/>
    <property type="match status" value="1"/>
</dbReference>
<evidence type="ECO:0000256" key="2">
    <source>
        <dbReference type="ARBA" id="ARBA00022723"/>
    </source>
</evidence>
<evidence type="ECO:0000256" key="4">
    <source>
        <dbReference type="ARBA" id="ARBA00022801"/>
    </source>
</evidence>
<dbReference type="EMBL" id="BQNB010008754">
    <property type="protein sequence ID" value="GJS53848.1"/>
    <property type="molecule type" value="Genomic_DNA"/>
</dbReference>
<reference evidence="10" key="1">
    <citation type="journal article" date="2022" name="Int. J. Mol. Sci.">
        <title>Draft Genome of Tanacetum Coccineum: Genomic Comparison of Closely Related Tanacetum-Family Plants.</title>
        <authorList>
            <person name="Yamashiro T."/>
            <person name="Shiraishi A."/>
            <person name="Nakayama K."/>
            <person name="Satake H."/>
        </authorList>
    </citation>
    <scope>NUCLEOTIDE SEQUENCE</scope>
</reference>
<feature type="compositionally biased region" description="Polar residues" evidence="7">
    <location>
        <begin position="1431"/>
        <end position="1444"/>
    </location>
</feature>
<dbReference type="SUPFAM" id="SSF53098">
    <property type="entry name" value="Ribonuclease H-like"/>
    <property type="match status" value="1"/>
</dbReference>
<dbReference type="Pfam" id="PF13976">
    <property type="entry name" value="gag_pre-integrs"/>
    <property type="match status" value="1"/>
</dbReference>
<evidence type="ECO:0000313" key="10">
    <source>
        <dbReference type="EMBL" id="GJS53848.1"/>
    </source>
</evidence>
<evidence type="ECO:0000313" key="11">
    <source>
        <dbReference type="Proteomes" id="UP001151760"/>
    </source>
</evidence>
<dbReference type="InterPro" id="IPR054722">
    <property type="entry name" value="PolX-like_BBD"/>
</dbReference>
<dbReference type="PANTHER" id="PTHR42648:SF32">
    <property type="entry name" value="RIBONUCLEASE H-LIKE DOMAIN, GAG-PRE-INTEGRASE DOMAIN PROTEIN-RELATED"/>
    <property type="match status" value="1"/>
</dbReference>
<evidence type="ECO:0000256" key="6">
    <source>
        <dbReference type="SAM" id="Coils"/>
    </source>
</evidence>
<evidence type="ECO:0000256" key="5">
    <source>
        <dbReference type="PROSITE-ProRule" id="PRU00047"/>
    </source>
</evidence>
<keyword evidence="4" id="KW-0378">Hydrolase</keyword>
<feature type="coiled-coil region" evidence="6">
    <location>
        <begin position="501"/>
        <end position="535"/>
    </location>
</feature>
<dbReference type="InterPro" id="IPR036875">
    <property type="entry name" value="Znf_CCHC_sf"/>
</dbReference>
<dbReference type="InterPro" id="IPR013103">
    <property type="entry name" value="RVT_2"/>
</dbReference>
<evidence type="ECO:0000256" key="3">
    <source>
        <dbReference type="ARBA" id="ARBA00022750"/>
    </source>
</evidence>
<dbReference type="InterPro" id="IPR012337">
    <property type="entry name" value="RNaseH-like_sf"/>
</dbReference>
<keyword evidence="5" id="KW-0863">Zinc-finger</keyword>
<dbReference type="SUPFAM" id="SSF56672">
    <property type="entry name" value="DNA/RNA polymerases"/>
    <property type="match status" value="1"/>
</dbReference>
<feature type="domain" description="Integrase catalytic" evidence="9">
    <location>
        <begin position="1102"/>
        <end position="1268"/>
    </location>
</feature>
<dbReference type="Pfam" id="PF07727">
    <property type="entry name" value="RVT_2"/>
    <property type="match status" value="1"/>
</dbReference>
<dbReference type="InterPro" id="IPR039537">
    <property type="entry name" value="Retrotran_Ty1/copia-like"/>
</dbReference>
<dbReference type="Proteomes" id="UP001151760">
    <property type="component" value="Unassembled WGS sequence"/>
</dbReference>
<proteinExistence type="predicted"/>
<reference evidence="10" key="2">
    <citation type="submission" date="2022-01" db="EMBL/GenBank/DDBJ databases">
        <authorList>
            <person name="Yamashiro T."/>
            <person name="Shiraishi A."/>
            <person name="Satake H."/>
            <person name="Nakayama K."/>
        </authorList>
    </citation>
    <scope>NUCLEOTIDE SEQUENCE</scope>
</reference>
<keyword evidence="5" id="KW-0862">Zinc</keyword>
<feature type="region of interest" description="Disordered" evidence="7">
    <location>
        <begin position="362"/>
        <end position="383"/>
    </location>
</feature>
<comment type="caution">
    <text evidence="10">The sequence shown here is derived from an EMBL/GenBank/DDBJ whole genome shotgun (WGS) entry which is preliminary data.</text>
</comment>
<dbReference type="SMART" id="SM00343">
    <property type="entry name" value="ZnF_C2HC"/>
    <property type="match status" value="2"/>
</dbReference>
<evidence type="ECO:0000259" key="9">
    <source>
        <dbReference type="PROSITE" id="PS50994"/>
    </source>
</evidence>
<feature type="domain" description="CCHC-type" evidence="8">
    <location>
        <begin position="348"/>
        <end position="362"/>
    </location>
</feature>
<evidence type="ECO:0000259" key="8">
    <source>
        <dbReference type="PROSITE" id="PS50158"/>
    </source>
</evidence>
<dbReference type="InterPro" id="IPR001878">
    <property type="entry name" value="Znf_CCHC"/>
</dbReference>
<dbReference type="SUPFAM" id="SSF57756">
    <property type="entry name" value="Retrovirus zinc finger-like domains"/>
    <property type="match status" value="1"/>
</dbReference>
<dbReference type="PROSITE" id="PS50158">
    <property type="entry name" value="ZF_CCHC"/>
    <property type="match status" value="1"/>
</dbReference>
<keyword evidence="11" id="KW-1185">Reference proteome</keyword>
<dbReference type="InterPro" id="IPR043502">
    <property type="entry name" value="DNA/RNA_pol_sf"/>
</dbReference>
<gene>
    <name evidence="10" type="ORF">Tco_0627210</name>
</gene>
<dbReference type="Pfam" id="PF22936">
    <property type="entry name" value="Pol_BBD"/>
    <property type="match status" value="1"/>
</dbReference>
<dbReference type="PANTHER" id="PTHR42648">
    <property type="entry name" value="TRANSPOSASE, PUTATIVE-RELATED"/>
    <property type="match status" value="1"/>
</dbReference>
<organism evidence="10 11">
    <name type="scientific">Tanacetum coccineum</name>
    <dbReference type="NCBI Taxonomy" id="301880"/>
    <lineage>
        <taxon>Eukaryota</taxon>
        <taxon>Viridiplantae</taxon>
        <taxon>Streptophyta</taxon>
        <taxon>Embryophyta</taxon>
        <taxon>Tracheophyta</taxon>
        <taxon>Spermatophyta</taxon>
        <taxon>Magnoliopsida</taxon>
        <taxon>eudicotyledons</taxon>
        <taxon>Gunneridae</taxon>
        <taxon>Pentapetalae</taxon>
        <taxon>asterids</taxon>
        <taxon>campanulids</taxon>
        <taxon>Asterales</taxon>
        <taxon>Asteraceae</taxon>
        <taxon>Asteroideae</taxon>
        <taxon>Anthemideae</taxon>
        <taxon>Anthemidinae</taxon>
        <taxon>Tanacetum</taxon>
    </lineage>
</organism>
<feature type="region of interest" description="Disordered" evidence="7">
    <location>
        <begin position="551"/>
        <end position="577"/>
    </location>
</feature>